<sequence>MDNFVGKMFKILNASVMSFIDAKFEKESRFEIIDEKDQEKYSPLVTYFIINSQHFRGSVTIARVTHVEKIFEISEDLSLQLQAFLIPSKSYMIKDSLSKLTTSSDNQIHQYVPKDVLFTLQVRRSIDILPFSPLGWVSSILASTNPYDTKNSQQGEIRRSSSRDNGSETGHINPSGIAKWRKPIMKVASQEYFSKAVNIIMNSSGVQTENSAASIQDSSIAKITNQNTSKQEVDKSSRPKEGAGTVAVHNNMNLNDILRERLTNFK</sequence>
<evidence type="ECO:0000256" key="1">
    <source>
        <dbReference type="SAM" id="MobiDB-lite"/>
    </source>
</evidence>
<reference evidence="2 3" key="1">
    <citation type="submission" date="2019-03" db="EMBL/GenBank/DDBJ databases">
        <title>Single cell metagenomics reveals metabolic interactions within the superorganism composed of flagellate Streblomastix strix and complex community of Bacteroidetes bacteria on its surface.</title>
        <authorList>
            <person name="Treitli S.C."/>
            <person name="Kolisko M."/>
            <person name="Husnik F."/>
            <person name="Keeling P."/>
            <person name="Hampl V."/>
        </authorList>
    </citation>
    <scope>NUCLEOTIDE SEQUENCE [LARGE SCALE GENOMIC DNA]</scope>
    <source>
        <strain evidence="2">ST1C</strain>
    </source>
</reference>
<name>A0A5J4WR12_9EUKA</name>
<dbReference type="EMBL" id="SNRW01001200">
    <property type="protein sequence ID" value="KAA6397350.1"/>
    <property type="molecule type" value="Genomic_DNA"/>
</dbReference>
<dbReference type="OrthoDB" id="7477527at2759"/>
<proteinExistence type="predicted"/>
<feature type="region of interest" description="Disordered" evidence="1">
    <location>
        <begin position="148"/>
        <end position="176"/>
    </location>
</feature>
<dbReference type="Proteomes" id="UP000324800">
    <property type="component" value="Unassembled WGS sequence"/>
</dbReference>
<comment type="caution">
    <text evidence="2">The sequence shown here is derived from an EMBL/GenBank/DDBJ whole genome shotgun (WGS) entry which is preliminary data.</text>
</comment>
<feature type="region of interest" description="Disordered" evidence="1">
    <location>
        <begin position="223"/>
        <end position="243"/>
    </location>
</feature>
<feature type="compositionally biased region" description="Basic and acidic residues" evidence="1">
    <location>
        <begin position="156"/>
        <end position="166"/>
    </location>
</feature>
<gene>
    <name evidence="2" type="ORF">EZS28_007122</name>
</gene>
<accession>A0A5J4WR12</accession>
<organism evidence="2 3">
    <name type="scientific">Streblomastix strix</name>
    <dbReference type="NCBI Taxonomy" id="222440"/>
    <lineage>
        <taxon>Eukaryota</taxon>
        <taxon>Metamonada</taxon>
        <taxon>Preaxostyla</taxon>
        <taxon>Oxymonadida</taxon>
        <taxon>Streblomastigidae</taxon>
        <taxon>Streblomastix</taxon>
    </lineage>
</organism>
<evidence type="ECO:0000313" key="2">
    <source>
        <dbReference type="EMBL" id="KAA6397350.1"/>
    </source>
</evidence>
<protein>
    <submittedName>
        <fullName evidence="2">Uncharacterized protein</fullName>
    </submittedName>
</protein>
<dbReference type="AlphaFoldDB" id="A0A5J4WR12"/>
<evidence type="ECO:0000313" key="3">
    <source>
        <dbReference type="Proteomes" id="UP000324800"/>
    </source>
</evidence>
<feature type="compositionally biased region" description="Basic and acidic residues" evidence="1">
    <location>
        <begin position="231"/>
        <end position="241"/>
    </location>
</feature>